<dbReference type="Proteomes" id="UP001140091">
    <property type="component" value="Unassembled WGS sequence"/>
</dbReference>
<evidence type="ECO:0000256" key="3">
    <source>
        <dbReference type="ARBA" id="ARBA00004401"/>
    </source>
</evidence>
<proteinExistence type="inferred from homology"/>
<comment type="function">
    <text evidence="16">Glucanases play a role in cell expansion during growth, in cell-cell fusion during mating, and in spore release during sporulation. This enzyme may be involved in beta-glucan degradation. Active on laminarin and lichenan.</text>
</comment>
<evidence type="ECO:0000256" key="18">
    <source>
        <dbReference type="ARBA" id="ARBA00043078"/>
    </source>
</evidence>
<keyword evidence="6" id="KW-1003">Cell membrane</keyword>
<organism evidence="22 23">
    <name type="scientific">Candolleomyces eurysporus</name>
    <dbReference type="NCBI Taxonomy" id="2828524"/>
    <lineage>
        <taxon>Eukaryota</taxon>
        <taxon>Fungi</taxon>
        <taxon>Dikarya</taxon>
        <taxon>Basidiomycota</taxon>
        <taxon>Agaricomycotina</taxon>
        <taxon>Agaricomycetes</taxon>
        <taxon>Agaricomycetidae</taxon>
        <taxon>Agaricales</taxon>
        <taxon>Agaricineae</taxon>
        <taxon>Psathyrellaceae</taxon>
        <taxon>Candolleomyces</taxon>
    </lineage>
</organism>
<comment type="similarity">
    <text evidence="4 19">Belongs to the glycosyl hydrolase 17 family.</text>
</comment>
<dbReference type="GO" id="GO:0009986">
    <property type="term" value="C:cell surface"/>
    <property type="evidence" value="ECO:0007669"/>
    <property type="project" value="TreeGrafter"/>
</dbReference>
<evidence type="ECO:0000256" key="8">
    <source>
        <dbReference type="ARBA" id="ARBA00022525"/>
    </source>
</evidence>
<protein>
    <recommendedName>
        <fullName evidence="5">glucan endo-1,3-beta-D-glucosidase</fullName>
        <ecNumber evidence="5">3.2.1.39</ecNumber>
    </recommendedName>
    <alternativeName>
        <fullName evidence="18">Endo-1,3-beta-glucanase btgC</fullName>
    </alternativeName>
    <alternativeName>
        <fullName evidence="17">Laminarinase btgC</fullName>
    </alternativeName>
</protein>
<evidence type="ECO:0000256" key="20">
    <source>
        <dbReference type="SAM" id="MobiDB-lite"/>
    </source>
</evidence>
<evidence type="ECO:0000256" key="19">
    <source>
        <dbReference type="RuleBase" id="RU004335"/>
    </source>
</evidence>
<dbReference type="GO" id="GO:0009277">
    <property type="term" value="C:fungal-type cell wall"/>
    <property type="evidence" value="ECO:0007669"/>
    <property type="project" value="TreeGrafter"/>
</dbReference>
<evidence type="ECO:0000313" key="23">
    <source>
        <dbReference type="Proteomes" id="UP001140091"/>
    </source>
</evidence>
<keyword evidence="7" id="KW-0134">Cell wall</keyword>
<reference evidence="22" key="1">
    <citation type="submission" date="2022-06" db="EMBL/GenBank/DDBJ databases">
        <title>Genome Sequence of Candolleomyces eurysporus.</title>
        <authorList>
            <person name="Buettner E."/>
        </authorList>
    </citation>
    <scope>NUCLEOTIDE SEQUENCE</scope>
    <source>
        <strain evidence="22">VTCC 930004</strain>
    </source>
</reference>
<evidence type="ECO:0000256" key="1">
    <source>
        <dbReference type="ARBA" id="ARBA00000382"/>
    </source>
</evidence>
<name>A0A9W8M9S9_9AGAR</name>
<gene>
    <name evidence="22" type="ORF">H1R20_g14549</name>
</gene>
<feature type="region of interest" description="Disordered" evidence="20">
    <location>
        <begin position="1"/>
        <end position="84"/>
    </location>
</feature>
<dbReference type="PANTHER" id="PTHR16631">
    <property type="entry name" value="GLUCAN 1,3-BETA-GLUCOSIDASE"/>
    <property type="match status" value="1"/>
</dbReference>
<evidence type="ECO:0000256" key="13">
    <source>
        <dbReference type="ARBA" id="ARBA00023277"/>
    </source>
</evidence>
<feature type="transmembrane region" description="Helical" evidence="21">
    <location>
        <begin position="159"/>
        <end position="182"/>
    </location>
</feature>
<dbReference type="InterPro" id="IPR017853">
    <property type="entry name" value="GH"/>
</dbReference>
<feature type="compositionally biased region" description="Polar residues" evidence="20">
    <location>
        <begin position="43"/>
        <end position="74"/>
    </location>
</feature>
<dbReference type="EMBL" id="JANBPK010001485">
    <property type="protein sequence ID" value="KAJ2922551.1"/>
    <property type="molecule type" value="Genomic_DNA"/>
</dbReference>
<evidence type="ECO:0000256" key="9">
    <source>
        <dbReference type="ARBA" id="ARBA00022729"/>
    </source>
</evidence>
<feature type="region of interest" description="Disordered" evidence="20">
    <location>
        <begin position="129"/>
        <end position="150"/>
    </location>
</feature>
<dbReference type="InterPro" id="IPR000490">
    <property type="entry name" value="Glyco_hydro_17"/>
</dbReference>
<keyword evidence="9" id="KW-0732">Signal</keyword>
<keyword evidence="13" id="KW-0119">Carbohydrate metabolism</keyword>
<evidence type="ECO:0000256" key="16">
    <source>
        <dbReference type="ARBA" id="ARBA00037649"/>
    </source>
</evidence>
<evidence type="ECO:0000256" key="7">
    <source>
        <dbReference type="ARBA" id="ARBA00022512"/>
    </source>
</evidence>
<evidence type="ECO:0000256" key="10">
    <source>
        <dbReference type="ARBA" id="ARBA00022801"/>
    </source>
</evidence>
<evidence type="ECO:0000256" key="14">
    <source>
        <dbReference type="ARBA" id="ARBA00023316"/>
    </source>
</evidence>
<evidence type="ECO:0000256" key="5">
    <source>
        <dbReference type="ARBA" id="ARBA00012780"/>
    </source>
</evidence>
<keyword evidence="10" id="KW-0378">Hydrolase</keyword>
<keyword evidence="23" id="KW-1185">Reference proteome</keyword>
<dbReference type="OrthoDB" id="68336at2759"/>
<evidence type="ECO:0000256" key="4">
    <source>
        <dbReference type="ARBA" id="ARBA00008773"/>
    </source>
</evidence>
<keyword evidence="15" id="KW-0624">Polysaccharide degradation</keyword>
<evidence type="ECO:0000256" key="12">
    <source>
        <dbReference type="ARBA" id="ARBA00023180"/>
    </source>
</evidence>
<comment type="caution">
    <text evidence="22">The sequence shown here is derived from an EMBL/GenBank/DDBJ whole genome shotgun (WGS) entry which is preliminary data.</text>
</comment>
<dbReference type="GO" id="GO:0005886">
    <property type="term" value="C:plasma membrane"/>
    <property type="evidence" value="ECO:0007669"/>
    <property type="project" value="UniProtKB-SubCell"/>
</dbReference>
<feature type="non-terminal residue" evidence="22">
    <location>
        <position position="524"/>
    </location>
</feature>
<evidence type="ECO:0000256" key="15">
    <source>
        <dbReference type="ARBA" id="ARBA00023326"/>
    </source>
</evidence>
<feature type="compositionally biased region" description="Polar residues" evidence="20">
    <location>
        <begin position="194"/>
        <end position="209"/>
    </location>
</feature>
<comment type="subcellular location">
    <subcellularLocation>
        <location evidence="3">Cell membrane</location>
        <topology evidence="3">Single-pass type II membrane protein</topology>
    </subcellularLocation>
    <subcellularLocation>
        <location evidence="2">Secreted</location>
        <location evidence="2">Cell wall</location>
    </subcellularLocation>
</comment>
<keyword evidence="14" id="KW-0961">Cell wall biogenesis/degradation</keyword>
<keyword evidence="8" id="KW-0964">Secreted</keyword>
<dbReference type="InterPro" id="IPR050732">
    <property type="entry name" value="Beta-glucan_modifiers"/>
</dbReference>
<evidence type="ECO:0000256" key="21">
    <source>
        <dbReference type="SAM" id="Phobius"/>
    </source>
</evidence>
<keyword evidence="11 21" id="KW-0472">Membrane</keyword>
<dbReference type="Gene3D" id="3.20.20.80">
    <property type="entry name" value="Glycosidases"/>
    <property type="match status" value="2"/>
</dbReference>
<evidence type="ECO:0000256" key="17">
    <source>
        <dbReference type="ARBA" id="ARBA00042373"/>
    </source>
</evidence>
<sequence>MSRPYPPYQDNPRADPFADGSTGSRGTSYDQGYSDRNDYDPYDSNTGNGATRYPENSDNIPLQASLAGDTTSRGYTGLPHNESQADLSLANPAPYAAGATAAGRHSVYNNGFVMERGYSNNALGQGGGYVSGRSSSSALDSGPSPWLQHQQKGQQRSKFLIWGGVLVVVGLIIIGVVVGVVVSNNRKKNEDTKSSTSDAVNQTDPNDPSTFIKDPNLHQAFYGMAYTPENSQLPGCGNKLSEVIQDIQLISQLTKRIRLYGSDCNQTALVLEAIKRTKVDMEVFIGNYPIPTDGGAAYRRQRDIMKQAIETYGTDHIAGVTVGNEFMLNYLGANGASDPNSAVGDTGAALLISDIQDTRDMLASLNLQTTPPVGTSDAGSYFNTKVLEAVDYGLANVHPWFANVTAETAASWTTNFFQEQNVDVAAKLSNTPKMYIAETGWPTKSSDAGNANNGASDASISNLQTFIDTFVCQANSAGVPYFFFEFSDEPWKDAQFGGVEGWWGLFSSSRKLKDGITIPTCTAP</sequence>
<feature type="compositionally biased region" description="Polar residues" evidence="20">
    <location>
        <begin position="21"/>
        <end position="31"/>
    </location>
</feature>
<dbReference type="GO" id="GO:0000272">
    <property type="term" value="P:polysaccharide catabolic process"/>
    <property type="evidence" value="ECO:0007669"/>
    <property type="project" value="UniProtKB-KW"/>
</dbReference>
<dbReference type="SUPFAM" id="SSF51445">
    <property type="entry name" value="(Trans)glycosidases"/>
    <property type="match status" value="1"/>
</dbReference>
<feature type="region of interest" description="Disordered" evidence="20">
    <location>
        <begin position="188"/>
        <end position="209"/>
    </location>
</feature>
<keyword evidence="21" id="KW-0812">Transmembrane</keyword>
<comment type="catalytic activity">
    <reaction evidence="1">
        <text>Hydrolysis of (1-&gt;3)-beta-D-glucosidic linkages in (1-&gt;3)-beta-D-glucans.</text>
        <dbReference type="EC" id="3.2.1.39"/>
    </reaction>
</comment>
<evidence type="ECO:0000313" key="22">
    <source>
        <dbReference type="EMBL" id="KAJ2922551.1"/>
    </source>
</evidence>
<accession>A0A9W8M9S9</accession>
<dbReference type="GO" id="GO:0042973">
    <property type="term" value="F:glucan endo-1,3-beta-D-glucosidase activity"/>
    <property type="evidence" value="ECO:0007669"/>
    <property type="project" value="UniProtKB-EC"/>
</dbReference>
<evidence type="ECO:0000256" key="6">
    <source>
        <dbReference type="ARBA" id="ARBA00022475"/>
    </source>
</evidence>
<dbReference type="AlphaFoldDB" id="A0A9W8M9S9"/>
<keyword evidence="12" id="KW-0325">Glycoprotein</keyword>
<feature type="compositionally biased region" description="Low complexity" evidence="20">
    <location>
        <begin position="131"/>
        <end position="145"/>
    </location>
</feature>
<dbReference type="Pfam" id="PF00332">
    <property type="entry name" value="Glyco_hydro_17"/>
    <property type="match status" value="1"/>
</dbReference>
<keyword evidence="21" id="KW-1133">Transmembrane helix</keyword>
<dbReference type="PANTHER" id="PTHR16631:SF17">
    <property type="entry name" value="GLUCAN ENDO-1,3-BETA-GLUCOSIDASE BTGC"/>
    <property type="match status" value="1"/>
</dbReference>
<evidence type="ECO:0000256" key="2">
    <source>
        <dbReference type="ARBA" id="ARBA00004191"/>
    </source>
</evidence>
<dbReference type="EC" id="3.2.1.39" evidence="5"/>
<evidence type="ECO:0000256" key="11">
    <source>
        <dbReference type="ARBA" id="ARBA00023136"/>
    </source>
</evidence>
<dbReference type="GO" id="GO:0005576">
    <property type="term" value="C:extracellular region"/>
    <property type="evidence" value="ECO:0007669"/>
    <property type="project" value="TreeGrafter"/>
</dbReference>
<dbReference type="GO" id="GO:0071555">
    <property type="term" value="P:cell wall organization"/>
    <property type="evidence" value="ECO:0007669"/>
    <property type="project" value="UniProtKB-KW"/>
</dbReference>